<feature type="non-terminal residue" evidence="1">
    <location>
        <position position="72"/>
    </location>
</feature>
<gene>
    <name evidence="1" type="ORF">S03H2_41150</name>
</gene>
<dbReference type="EMBL" id="BARU01025551">
    <property type="protein sequence ID" value="GAH67759.1"/>
    <property type="molecule type" value="Genomic_DNA"/>
</dbReference>
<protein>
    <submittedName>
        <fullName evidence="1">Uncharacterized protein</fullName>
    </submittedName>
</protein>
<reference evidence="1" key="1">
    <citation type="journal article" date="2014" name="Front. Microbiol.">
        <title>High frequency of phylogenetically diverse reductive dehalogenase-homologous genes in deep subseafloor sedimentary metagenomes.</title>
        <authorList>
            <person name="Kawai M."/>
            <person name="Futagami T."/>
            <person name="Toyoda A."/>
            <person name="Takaki Y."/>
            <person name="Nishi S."/>
            <person name="Hori S."/>
            <person name="Arai W."/>
            <person name="Tsubouchi T."/>
            <person name="Morono Y."/>
            <person name="Uchiyama I."/>
            <person name="Ito T."/>
            <person name="Fujiyama A."/>
            <person name="Inagaki F."/>
            <person name="Takami H."/>
        </authorList>
    </citation>
    <scope>NUCLEOTIDE SEQUENCE</scope>
    <source>
        <strain evidence="1">Expedition CK06-06</strain>
    </source>
</reference>
<comment type="caution">
    <text evidence="1">The sequence shown here is derived from an EMBL/GenBank/DDBJ whole genome shotgun (WGS) entry which is preliminary data.</text>
</comment>
<evidence type="ECO:0000313" key="1">
    <source>
        <dbReference type="EMBL" id="GAH67759.1"/>
    </source>
</evidence>
<dbReference type="AlphaFoldDB" id="X1INR1"/>
<proteinExistence type="predicted"/>
<name>X1INR1_9ZZZZ</name>
<sequence length="72" mass="8661">MKGEENEDLEKLISRSKYREQLLEDIVKKSEPIMNFKNKENFLVLAREWNSWYPSTLKVKGGCYFFNINQEI</sequence>
<organism evidence="1">
    <name type="scientific">marine sediment metagenome</name>
    <dbReference type="NCBI Taxonomy" id="412755"/>
    <lineage>
        <taxon>unclassified sequences</taxon>
        <taxon>metagenomes</taxon>
        <taxon>ecological metagenomes</taxon>
    </lineage>
</organism>
<accession>X1INR1</accession>